<evidence type="ECO:0000256" key="5">
    <source>
        <dbReference type="ARBA" id="ARBA00023237"/>
    </source>
</evidence>
<keyword evidence="5" id="KW-0998">Cell outer membrane</keyword>
<accession>A0A1G7AEE3</accession>
<gene>
    <name evidence="8" type="ORF">SAMN04488024_11260</name>
</gene>
<dbReference type="RefSeq" id="WP_090772145.1">
    <property type="nucleotide sequence ID" value="NZ_FMZH01000012.1"/>
</dbReference>
<dbReference type="Proteomes" id="UP000199455">
    <property type="component" value="Unassembled WGS sequence"/>
</dbReference>
<dbReference type="GO" id="GO:0009279">
    <property type="term" value="C:cell outer membrane"/>
    <property type="evidence" value="ECO:0007669"/>
    <property type="project" value="UniProtKB-SubCell"/>
</dbReference>
<dbReference type="EMBL" id="FMZH01000012">
    <property type="protein sequence ID" value="SDE13182.1"/>
    <property type="molecule type" value="Genomic_DNA"/>
</dbReference>
<evidence type="ECO:0000256" key="2">
    <source>
        <dbReference type="ARBA" id="ARBA00006275"/>
    </source>
</evidence>
<dbReference type="InterPro" id="IPR033985">
    <property type="entry name" value="SusD-like_N"/>
</dbReference>
<dbReference type="InterPro" id="IPR012944">
    <property type="entry name" value="SusD_RagB_dom"/>
</dbReference>
<dbReference type="AlphaFoldDB" id="A0A1G7AEE3"/>
<name>A0A1G7AEE3_9SPHI</name>
<evidence type="ECO:0000259" key="7">
    <source>
        <dbReference type="Pfam" id="PF14322"/>
    </source>
</evidence>
<keyword evidence="3" id="KW-0732">Signal</keyword>
<evidence type="ECO:0000313" key="8">
    <source>
        <dbReference type="EMBL" id="SDE13182.1"/>
    </source>
</evidence>
<feature type="domain" description="RagB/SusD" evidence="6">
    <location>
        <begin position="428"/>
        <end position="612"/>
    </location>
</feature>
<dbReference type="InterPro" id="IPR011990">
    <property type="entry name" value="TPR-like_helical_dom_sf"/>
</dbReference>
<evidence type="ECO:0000259" key="6">
    <source>
        <dbReference type="Pfam" id="PF07980"/>
    </source>
</evidence>
<evidence type="ECO:0000256" key="3">
    <source>
        <dbReference type="ARBA" id="ARBA00022729"/>
    </source>
</evidence>
<proteinExistence type="inferred from homology"/>
<protein>
    <submittedName>
        <fullName evidence="8">Starch-binding associating with outer membrane</fullName>
    </submittedName>
</protein>
<dbReference type="SUPFAM" id="SSF48452">
    <property type="entry name" value="TPR-like"/>
    <property type="match status" value="1"/>
</dbReference>
<reference evidence="9" key="1">
    <citation type="submission" date="2016-10" db="EMBL/GenBank/DDBJ databases">
        <authorList>
            <person name="Varghese N."/>
            <person name="Submissions S."/>
        </authorList>
    </citation>
    <scope>NUCLEOTIDE SEQUENCE [LARGE SCALE GENOMIC DNA]</scope>
    <source>
        <strain evidence="9">DSM 18609</strain>
    </source>
</reference>
<comment type="subcellular location">
    <subcellularLocation>
        <location evidence="1">Cell outer membrane</location>
    </subcellularLocation>
</comment>
<comment type="similarity">
    <text evidence="2">Belongs to the SusD family.</text>
</comment>
<evidence type="ECO:0000256" key="1">
    <source>
        <dbReference type="ARBA" id="ARBA00004442"/>
    </source>
</evidence>
<dbReference type="Pfam" id="PF07980">
    <property type="entry name" value="SusD_RagB"/>
    <property type="match status" value="1"/>
</dbReference>
<dbReference type="Pfam" id="PF14322">
    <property type="entry name" value="SusD-like_3"/>
    <property type="match status" value="1"/>
</dbReference>
<dbReference type="STRING" id="390242.SAMN04488024_11260"/>
<feature type="domain" description="SusD-like N-terminal" evidence="7">
    <location>
        <begin position="37"/>
        <end position="224"/>
    </location>
</feature>
<sequence>MNSIYKKIIPFVAFAMLLTVNGCKKSDLDSELLSQLEPQTALTSVAAMKAALAGIGANVRREFTGDMAPIVTESIFSEVAVDGTTDKTTQAQDMDTRVTPDANLDNPDFNRIGFYWTEGFRGVRMANTIITYIDNVTFKDEAERNAILGAAYFYRAYYYYRLVHQFGDVPLNLKDITTPKLDYYSTKREVILKKMQEDLLFAEKWVKDNVDRGEVTKGACSHLLTKVNLALGDFDAAITSANNVINGGTYSLMRNRFGSTAGDASKNVVWDLHRMDNKAIAANREALFLTIDRETLAGATDLGSQVMRNCVPAWHFANLRTPSGSTQAIVDGVNVEIPLTLMYGRGIGRYRGTAYSTKNIWTDNTDYRHAPGMWMNMTDLVYNNPAIKTASNVAERALYGKPLVDVSPANVNNMFLNKGLDTIRHFFGWPHYKTFINSTNALAVDKYWSPPRGTNTDWYIFRLAETYLLRAEAYYWKGNLALAMADLNQVRSRANAALLTDASAVNIGTILDERARELFYEEPRKTELTRIAYIFATTGKPAYNGKTYSLASFSDNNFFYDRIIEKNDFYRNKVPTVLGVNFKISPYHVLWPVPAAAQRFNTEGRINQNKGYSGYENNVPALDKIQ</sequence>
<keyword evidence="4" id="KW-0472">Membrane</keyword>
<evidence type="ECO:0000256" key="4">
    <source>
        <dbReference type="ARBA" id="ARBA00023136"/>
    </source>
</evidence>
<organism evidence="8 9">
    <name type="scientific">Pedobacter soli</name>
    <dbReference type="NCBI Taxonomy" id="390242"/>
    <lineage>
        <taxon>Bacteria</taxon>
        <taxon>Pseudomonadati</taxon>
        <taxon>Bacteroidota</taxon>
        <taxon>Sphingobacteriia</taxon>
        <taxon>Sphingobacteriales</taxon>
        <taxon>Sphingobacteriaceae</taxon>
        <taxon>Pedobacter</taxon>
    </lineage>
</organism>
<evidence type="ECO:0000313" key="9">
    <source>
        <dbReference type="Proteomes" id="UP000199455"/>
    </source>
</evidence>
<dbReference type="Gene3D" id="1.25.40.390">
    <property type="match status" value="1"/>
</dbReference>
<keyword evidence="9" id="KW-1185">Reference proteome</keyword>